<dbReference type="PROSITE" id="PS51257">
    <property type="entry name" value="PROKAR_LIPOPROTEIN"/>
    <property type="match status" value="1"/>
</dbReference>
<dbReference type="Gene3D" id="3.40.720.10">
    <property type="entry name" value="Alkaline Phosphatase, subunit A"/>
    <property type="match status" value="1"/>
</dbReference>
<dbReference type="InterPro" id="IPR000917">
    <property type="entry name" value="Sulfatase_N"/>
</dbReference>
<dbReference type="InterPro" id="IPR017850">
    <property type="entry name" value="Alkaline_phosphatase_core_sf"/>
</dbReference>
<dbReference type="PANTHER" id="PTHR43751">
    <property type="entry name" value="SULFATASE"/>
    <property type="match status" value="1"/>
</dbReference>
<dbReference type="PANTHER" id="PTHR43751:SF3">
    <property type="entry name" value="SULFATASE N-TERMINAL DOMAIN-CONTAINING PROTEIN"/>
    <property type="match status" value="1"/>
</dbReference>
<dbReference type="RefSeq" id="WP_275108431.1">
    <property type="nucleotide sequence ID" value="NZ_JAKJSC010000001.1"/>
</dbReference>
<dbReference type="SUPFAM" id="SSF53649">
    <property type="entry name" value="Alkaline phosphatase-like"/>
    <property type="match status" value="1"/>
</dbReference>
<organism evidence="2 3">
    <name type="scientific">Paralabilibaculum antarcticum</name>
    <dbReference type="NCBI Taxonomy" id="2912572"/>
    <lineage>
        <taxon>Bacteria</taxon>
        <taxon>Pseudomonadati</taxon>
        <taxon>Bacteroidota</taxon>
        <taxon>Bacteroidia</taxon>
        <taxon>Marinilabiliales</taxon>
        <taxon>Marinifilaceae</taxon>
        <taxon>Paralabilibaculum</taxon>
    </lineage>
</organism>
<feature type="domain" description="Sulfatase N-terminal" evidence="1">
    <location>
        <begin position="29"/>
        <end position="393"/>
    </location>
</feature>
<dbReference type="EMBL" id="JAKJSC010000001">
    <property type="protein sequence ID" value="MDE5417093.1"/>
    <property type="molecule type" value="Genomic_DNA"/>
</dbReference>
<dbReference type="Gene3D" id="3.30.1120.10">
    <property type="match status" value="1"/>
</dbReference>
<gene>
    <name evidence="2" type="ORF">L3049_03655</name>
</gene>
<comment type="caution">
    <text evidence="2">The sequence shown here is derived from an EMBL/GenBank/DDBJ whole genome shotgun (WGS) entry which is preliminary data.</text>
</comment>
<keyword evidence="3" id="KW-1185">Reference proteome</keyword>
<protein>
    <submittedName>
        <fullName evidence="2">Sulfatase-like hydrolase/transferase</fullName>
    </submittedName>
</protein>
<accession>A0ABT5VNV7</accession>
<name>A0ABT5VNV7_9BACT</name>
<dbReference type="Proteomes" id="UP001528920">
    <property type="component" value="Unassembled WGS sequence"/>
</dbReference>
<dbReference type="Pfam" id="PF00884">
    <property type="entry name" value="Sulfatase"/>
    <property type="match status" value="1"/>
</dbReference>
<evidence type="ECO:0000259" key="1">
    <source>
        <dbReference type="Pfam" id="PF00884"/>
    </source>
</evidence>
<sequence>MRRNIVWGILTMFVLSFSGCGEVKEEAAPNVIFIFPDQYRQFSLGFWSQGDNAKYIHGTPDPVKTPALDKLANEGIVFSQAMSNFPLCSPFRGMLMSGQYPYTNGLTANCRKDREVGIKVDGKAMANVFAEGGYETAYFGKCHWQRTEPLFDEKGTYVGIEEAPGGHFVNRYDTYVPPGADRLGYRYFFQTLRDTHKDPLCYSNDPKAIKGIKDGDLYQPKRFSAEFEAEALLNYLDNSHGQRDTGKPFFITWALNPPHNPWTEESTDMTFFPQYTDHGDVKMDELLLRGNADKKVGEYAPYYFANVSAVDHFIGLVLEKLEKMGVADNTIIVFSSDHGEMLGSHGHKGKPFPENEAFNIPFIIKWGNKLKHRVEDVMLSTPDMMPTLLAMVGLEDKIPASVQGLNLADVIENPKSEKNAPNAVLYFDYNSRGLYTGDYTYVVTTSNTVDFKESFYYDNKKDPYQMNRIKGDDMDEKLVAKFNADLVKQLKAIDDKWSQNEICGDYLNY</sequence>
<evidence type="ECO:0000313" key="2">
    <source>
        <dbReference type="EMBL" id="MDE5417093.1"/>
    </source>
</evidence>
<reference evidence="2 3" key="1">
    <citation type="submission" date="2022-01" db="EMBL/GenBank/DDBJ databases">
        <title>Labilibaculum sp. nov, a marine bacterium isolated from Antarctica.</title>
        <authorList>
            <person name="Dai W."/>
        </authorList>
    </citation>
    <scope>NUCLEOTIDE SEQUENCE [LARGE SCALE GENOMIC DNA]</scope>
    <source>
        <strain evidence="2 3">DW002</strain>
    </source>
</reference>
<dbReference type="InterPro" id="IPR052701">
    <property type="entry name" value="GAG_Ulvan_Degrading_Sulfatases"/>
</dbReference>
<evidence type="ECO:0000313" key="3">
    <source>
        <dbReference type="Proteomes" id="UP001528920"/>
    </source>
</evidence>
<proteinExistence type="predicted"/>